<proteinExistence type="predicted"/>
<reference evidence="1" key="2">
    <citation type="journal article" date="2015" name="Fish Shellfish Immunol.">
        <title>Early steps in the European eel (Anguilla anguilla)-Vibrio vulnificus interaction in the gills: Role of the RtxA13 toxin.</title>
        <authorList>
            <person name="Callol A."/>
            <person name="Pajuelo D."/>
            <person name="Ebbesson L."/>
            <person name="Teles M."/>
            <person name="MacKenzie S."/>
            <person name="Amaro C."/>
        </authorList>
    </citation>
    <scope>NUCLEOTIDE SEQUENCE</scope>
</reference>
<reference evidence="1" key="1">
    <citation type="submission" date="2014-11" db="EMBL/GenBank/DDBJ databases">
        <authorList>
            <person name="Amaro Gonzalez C."/>
        </authorList>
    </citation>
    <scope>NUCLEOTIDE SEQUENCE</scope>
</reference>
<name>A0A0E9XW62_ANGAN</name>
<sequence>MKLYDMIDVYDIFSAWRTGSVSRTSLRRPRVIWSVSYKMISLI</sequence>
<evidence type="ECO:0000313" key="1">
    <source>
        <dbReference type="EMBL" id="JAI05929.1"/>
    </source>
</evidence>
<dbReference type="EMBL" id="GBXM01002649">
    <property type="protein sequence ID" value="JAI05929.1"/>
    <property type="molecule type" value="Transcribed_RNA"/>
</dbReference>
<dbReference type="AlphaFoldDB" id="A0A0E9XW62"/>
<protein>
    <submittedName>
        <fullName evidence="1">Uncharacterized protein</fullName>
    </submittedName>
</protein>
<accession>A0A0E9XW62</accession>
<organism evidence="1">
    <name type="scientific">Anguilla anguilla</name>
    <name type="common">European freshwater eel</name>
    <name type="synonym">Muraena anguilla</name>
    <dbReference type="NCBI Taxonomy" id="7936"/>
    <lineage>
        <taxon>Eukaryota</taxon>
        <taxon>Metazoa</taxon>
        <taxon>Chordata</taxon>
        <taxon>Craniata</taxon>
        <taxon>Vertebrata</taxon>
        <taxon>Euteleostomi</taxon>
        <taxon>Actinopterygii</taxon>
        <taxon>Neopterygii</taxon>
        <taxon>Teleostei</taxon>
        <taxon>Anguilliformes</taxon>
        <taxon>Anguillidae</taxon>
        <taxon>Anguilla</taxon>
    </lineage>
</organism>